<evidence type="ECO:0000259" key="10">
    <source>
        <dbReference type="PROSITE" id="PS50142"/>
    </source>
</evidence>
<keyword evidence="4" id="KW-0378">Hydrolase</keyword>
<dbReference type="OrthoDB" id="416741at2759"/>
<protein>
    <submittedName>
        <fullName evidence="13">Ribonuclease III</fullName>
    </submittedName>
</protein>
<evidence type="ECO:0000256" key="9">
    <source>
        <dbReference type="SAM" id="MobiDB-lite"/>
    </source>
</evidence>
<evidence type="ECO:0000259" key="11">
    <source>
        <dbReference type="PROSITE" id="PS50821"/>
    </source>
</evidence>
<dbReference type="SUPFAM" id="SSF54768">
    <property type="entry name" value="dsRNA-binding domain-like"/>
    <property type="match status" value="1"/>
</dbReference>
<dbReference type="GO" id="GO:0004386">
    <property type="term" value="F:helicase activity"/>
    <property type="evidence" value="ECO:0007669"/>
    <property type="project" value="UniProtKB-KW"/>
</dbReference>
<dbReference type="GO" id="GO:0004525">
    <property type="term" value="F:ribonuclease III activity"/>
    <property type="evidence" value="ECO:0007669"/>
    <property type="project" value="InterPro"/>
</dbReference>
<dbReference type="InterPro" id="IPR036389">
    <property type="entry name" value="RNase_III_sf"/>
</dbReference>
<dbReference type="InterPro" id="IPR005034">
    <property type="entry name" value="Dicer_dimerisation"/>
</dbReference>
<evidence type="ECO:0000256" key="8">
    <source>
        <dbReference type="SAM" id="Coils"/>
    </source>
</evidence>
<dbReference type="PROSITE" id="PS00517">
    <property type="entry name" value="RNASE_3_1"/>
    <property type="match status" value="1"/>
</dbReference>
<keyword evidence="2" id="KW-0677">Repeat</keyword>
<evidence type="ECO:0000313" key="13">
    <source>
        <dbReference type="EMBL" id="KAF8484945.1"/>
    </source>
</evidence>
<keyword evidence="5" id="KW-0347">Helicase</keyword>
<evidence type="ECO:0000256" key="5">
    <source>
        <dbReference type="ARBA" id="ARBA00022806"/>
    </source>
</evidence>
<dbReference type="Pfam" id="PF00636">
    <property type="entry name" value="Ribonuclease_3"/>
    <property type="match status" value="2"/>
</dbReference>
<comment type="cofactor">
    <cofactor evidence="1">
        <name>Mg(2+)</name>
        <dbReference type="ChEBI" id="CHEBI:18420"/>
    </cofactor>
</comment>
<evidence type="ECO:0000256" key="2">
    <source>
        <dbReference type="ARBA" id="ARBA00022737"/>
    </source>
</evidence>
<feature type="domain" description="RNase III" evidence="10">
    <location>
        <begin position="1012"/>
        <end position="1168"/>
    </location>
</feature>
<dbReference type="InterPro" id="IPR038248">
    <property type="entry name" value="Dicer_dimer_sf"/>
</dbReference>
<dbReference type="PROSITE" id="PS50821">
    <property type="entry name" value="PAZ"/>
    <property type="match status" value="1"/>
</dbReference>
<evidence type="ECO:0000256" key="7">
    <source>
        <dbReference type="PROSITE-ProRule" id="PRU00657"/>
    </source>
</evidence>
<dbReference type="PROSITE" id="PS51327">
    <property type="entry name" value="DICER_DSRBF"/>
    <property type="match status" value="1"/>
</dbReference>
<name>A0A9P5N2Y6_9AGAM</name>
<evidence type="ECO:0000256" key="4">
    <source>
        <dbReference type="ARBA" id="ARBA00022801"/>
    </source>
</evidence>
<proteinExistence type="predicted"/>
<reference evidence="13" key="1">
    <citation type="submission" date="2019-10" db="EMBL/GenBank/DDBJ databases">
        <authorList>
            <consortium name="DOE Joint Genome Institute"/>
            <person name="Kuo A."/>
            <person name="Miyauchi S."/>
            <person name="Kiss E."/>
            <person name="Drula E."/>
            <person name="Kohler A."/>
            <person name="Sanchez-Garcia M."/>
            <person name="Andreopoulos B."/>
            <person name="Barry K.W."/>
            <person name="Bonito G."/>
            <person name="Buee M."/>
            <person name="Carver A."/>
            <person name="Chen C."/>
            <person name="Cichocki N."/>
            <person name="Clum A."/>
            <person name="Culley D."/>
            <person name="Crous P.W."/>
            <person name="Fauchery L."/>
            <person name="Girlanda M."/>
            <person name="Hayes R."/>
            <person name="Keri Z."/>
            <person name="LaButti K."/>
            <person name="Lipzen A."/>
            <person name="Lombard V."/>
            <person name="Magnuson J."/>
            <person name="Maillard F."/>
            <person name="Morin E."/>
            <person name="Murat C."/>
            <person name="Nolan M."/>
            <person name="Ohm R."/>
            <person name="Pangilinan J."/>
            <person name="Pereira M."/>
            <person name="Perotto S."/>
            <person name="Peter M."/>
            <person name="Riley R."/>
            <person name="Sitrit Y."/>
            <person name="Stielow B."/>
            <person name="Szollosi G."/>
            <person name="Zifcakova L."/>
            <person name="Stursova M."/>
            <person name="Spatafora J.W."/>
            <person name="Tedersoo L."/>
            <person name="Vaario L.-M."/>
            <person name="Yamada A."/>
            <person name="Yan M."/>
            <person name="Wang P."/>
            <person name="Xu J."/>
            <person name="Bruns T."/>
            <person name="Baldrian P."/>
            <person name="Vilgalys R."/>
            <person name="Henrissat B."/>
            <person name="Grigoriev I.V."/>
            <person name="Hibbett D."/>
            <person name="Nagy L.G."/>
            <person name="Martin F.M."/>
        </authorList>
    </citation>
    <scope>NUCLEOTIDE SEQUENCE</scope>
    <source>
        <strain evidence="13">Prilba</strain>
    </source>
</reference>
<dbReference type="InterPro" id="IPR027417">
    <property type="entry name" value="P-loop_NTPase"/>
</dbReference>
<dbReference type="Gene3D" id="1.20.1320.30">
    <property type="match status" value="1"/>
</dbReference>
<dbReference type="PROSITE" id="PS50142">
    <property type="entry name" value="RNASE_3_2"/>
    <property type="match status" value="2"/>
</dbReference>
<evidence type="ECO:0000256" key="1">
    <source>
        <dbReference type="ARBA" id="ARBA00001946"/>
    </source>
</evidence>
<keyword evidence="8" id="KW-0175">Coiled coil</keyword>
<keyword evidence="7" id="KW-0694">RNA-binding</keyword>
<dbReference type="Gene3D" id="1.10.1520.10">
    <property type="entry name" value="Ribonuclease III domain"/>
    <property type="match status" value="2"/>
</dbReference>
<feature type="compositionally biased region" description="Basic and acidic residues" evidence="9">
    <location>
        <begin position="862"/>
        <end position="871"/>
    </location>
</feature>
<dbReference type="InterPro" id="IPR003100">
    <property type="entry name" value="PAZ_dom"/>
</dbReference>
<dbReference type="GO" id="GO:0003723">
    <property type="term" value="F:RNA binding"/>
    <property type="evidence" value="ECO:0007669"/>
    <property type="project" value="UniProtKB-UniRule"/>
</dbReference>
<dbReference type="Gene3D" id="2.170.260.10">
    <property type="entry name" value="paz domain"/>
    <property type="match status" value="1"/>
</dbReference>
<feature type="domain" description="RNase III" evidence="10">
    <location>
        <begin position="750"/>
        <end position="968"/>
    </location>
</feature>
<dbReference type="InterPro" id="IPR000999">
    <property type="entry name" value="RNase_III_dom"/>
</dbReference>
<evidence type="ECO:0000313" key="14">
    <source>
        <dbReference type="Proteomes" id="UP000759537"/>
    </source>
</evidence>
<dbReference type="Pfam" id="PF03368">
    <property type="entry name" value="Dicer_dimer"/>
    <property type="match status" value="1"/>
</dbReference>
<dbReference type="PANTHER" id="PTHR14950">
    <property type="entry name" value="DICER-RELATED"/>
    <property type="match status" value="1"/>
</dbReference>
<feature type="region of interest" description="Disordered" evidence="9">
    <location>
        <begin position="832"/>
        <end position="889"/>
    </location>
</feature>
<dbReference type="PANTHER" id="PTHR14950:SF37">
    <property type="entry name" value="ENDORIBONUCLEASE DICER"/>
    <property type="match status" value="1"/>
</dbReference>
<feature type="region of interest" description="Disordered" evidence="9">
    <location>
        <begin position="910"/>
        <end position="943"/>
    </location>
</feature>
<evidence type="ECO:0000259" key="12">
    <source>
        <dbReference type="PROSITE" id="PS51327"/>
    </source>
</evidence>
<dbReference type="SUPFAM" id="SSF69065">
    <property type="entry name" value="RNase III domain-like"/>
    <property type="match status" value="2"/>
</dbReference>
<feature type="domain" description="PAZ" evidence="11">
    <location>
        <begin position="591"/>
        <end position="708"/>
    </location>
</feature>
<feature type="domain" description="Dicer dsRNA-binding fold" evidence="12">
    <location>
        <begin position="311"/>
        <end position="409"/>
    </location>
</feature>
<dbReference type="Proteomes" id="UP000759537">
    <property type="component" value="Unassembled WGS sequence"/>
</dbReference>
<dbReference type="EMBL" id="WHVB01000003">
    <property type="protein sequence ID" value="KAF8484945.1"/>
    <property type="molecule type" value="Genomic_DNA"/>
</dbReference>
<dbReference type="CDD" id="cd00593">
    <property type="entry name" value="RIBOc"/>
    <property type="match status" value="2"/>
</dbReference>
<comment type="caution">
    <text evidence="13">The sequence shown here is derived from an EMBL/GenBank/DDBJ whole genome shotgun (WGS) entry which is preliminary data.</text>
</comment>
<dbReference type="SMART" id="SM00535">
    <property type="entry name" value="RIBOc"/>
    <property type="match status" value="2"/>
</dbReference>
<dbReference type="Gene3D" id="3.40.50.300">
    <property type="entry name" value="P-loop containing nucleotide triphosphate hydrolases"/>
    <property type="match status" value="2"/>
</dbReference>
<evidence type="ECO:0000256" key="6">
    <source>
        <dbReference type="ARBA" id="ARBA00022840"/>
    </source>
</evidence>
<dbReference type="GO" id="GO:0006396">
    <property type="term" value="P:RNA processing"/>
    <property type="evidence" value="ECO:0007669"/>
    <property type="project" value="InterPro"/>
</dbReference>
<feature type="non-terminal residue" evidence="13">
    <location>
        <position position="1335"/>
    </location>
</feature>
<feature type="region of interest" description="Disordered" evidence="9">
    <location>
        <begin position="277"/>
        <end position="303"/>
    </location>
</feature>
<keyword evidence="3" id="KW-0547">Nucleotide-binding</keyword>
<keyword evidence="14" id="KW-1185">Reference proteome</keyword>
<keyword evidence="6" id="KW-0067">ATP-binding</keyword>
<sequence length="1335" mass="149148">PSEVVILYEPPSKLTFTPLYKHLREVDKGEKYSRRHFSAALQVLLDMGSCASDLVWRRALSDLDVSVSLAYNEDEEHAQEYVALFETREIIKNWEYTMPNLDPSSRGLNVTPKFLKLVQVLQSCRPHEDSFRGIVFVRRRAIALVMTELLRLLDITGLRPQVLIGKDIHTDFSSQIFYGFETGTYNLIIATKWAEDLEIPPASVVIRYDLFDSQLSYANCRARTRGQGSHLVHVTQRGCDSHRRRLLQTTRLDEATQIWFDNVLQSPESAIPPATMLDSHDPYLSDSEDEDGPASYIKDPTTGGRIRVQDATGIIYRFSANASTAEVAPGQSPALFQFESAPESQESQTQFICTVMLPPGPRVPPVSGLPSTSRAHARRVACYRMCQELFERGLLDPQMFPRSSLKTIGQRRIPDVSRTLDCTEEDLIATISTQLTAASKQSGVHGYPRKKPGLWENMVALKSDSLYPTVISVQGRETYGPLVLLTRAPLACMSSLKLFDSGFRIAVDLQRGARFDVDAERLHDLYRYTIRIHRSIVNKPLICQLQDMPYYLAPLKTSWLGFSRPRADRWHIDELVNDIPWDLVKLAADNWVTELQTENLEASIEDAIVQDRWIEYTRRYYALRLRRDLTPLSKPVDSPREAEYENFLEYCKERRKGFEGIRDCDQPLIEVDRVLPVLNRLNPAAKNPPMPTKPPAKYLIPELCARLTIPASTFRTALLLPSIMRRIDDMLLVTELNAALFDHTIQENHLHAAISAPSACAELDYERLELLGDAYLKYLSSIYLFVTNPAQHEGALHSARLRIISNKALFLNAESVGLAPYVQAKPLAPRQWNPPNFTVIPPPPPKTSTTENSTAGNDDGDEREKKEHDRTSPSPYLGVGPDLGSHSVTVDSIKSSDSVVHEGMVVERTSHDGDIDEGAAPDGVPKPAVGQPPSRKSKKDDQNVQWLGEKAIADVVEAIIGAAYVTGGSETALNASKALRIAVPSIDQWSDFARKALAPPPDVTTRLRPGTVEAIEEIMGHKFHRPHILAQALTHASIQGFEMTCYQRLEFLGDAILDFLVIRHIYDRDTTLSPGALTLLKGAMVSNQALGAICIEVGLHEHLMFESFDLANKIRAYAETLNRKRSAEYELAKEEDRAPGQYWIETTPPKALSDVVESVIGAIFVSDNFSLEGAQSFFDKILKPFYDKHITLRTLSHHPTKTLFEVLQAHGCQQFEVMREYEPTEEFPHGMLCSVIVHEVILASAAGPTAASAAKRAAVYALDAIEGDPGFITRTCDCRAKTQAKKAQKKALKQMLVSLQEQSDDQEAVEKVLTLMDGDEDGAIVEPGDSGDPQV</sequence>
<reference evidence="13" key="2">
    <citation type="journal article" date="2020" name="Nat. Commun.">
        <title>Large-scale genome sequencing of mycorrhizal fungi provides insights into the early evolution of symbiotic traits.</title>
        <authorList>
            <person name="Miyauchi S."/>
            <person name="Kiss E."/>
            <person name="Kuo A."/>
            <person name="Drula E."/>
            <person name="Kohler A."/>
            <person name="Sanchez-Garcia M."/>
            <person name="Morin E."/>
            <person name="Andreopoulos B."/>
            <person name="Barry K.W."/>
            <person name="Bonito G."/>
            <person name="Buee M."/>
            <person name="Carver A."/>
            <person name="Chen C."/>
            <person name="Cichocki N."/>
            <person name="Clum A."/>
            <person name="Culley D."/>
            <person name="Crous P.W."/>
            <person name="Fauchery L."/>
            <person name="Girlanda M."/>
            <person name="Hayes R.D."/>
            <person name="Keri Z."/>
            <person name="LaButti K."/>
            <person name="Lipzen A."/>
            <person name="Lombard V."/>
            <person name="Magnuson J."/>
            <person name="Maillard F."/>
            <person name="Murat C."/>
            <person name="Nolan M."/>
            <person name="Ohm R.A."/>
            <person name="Pangilinan J."/>
            <person name="Pereira M.F."/>
            <person name="Perotto S."/>
            <person name="Peter M."/>
            <person name="Pfister S."/>
            <person name="Riley R."/>
            <person name="Sitrit Y."/>
            <person name="Stielow J.B."/>
            <person name="Szollosi G."/>
            <person name="Zifcakova L."/>
            <person name="Stursova M."/>
            <person name="Spatafora J.W."/>
            <person name="Tedersoo L."/>
            <person name="Vaario L.M."/>
            <person name="Yamada A."/>
            <person name="Yan M."/>
            <person name="Wang P."/>
            <person name="Xu J."/>
            <person name="Bruns T."/>
            <person name="Baldrian P."/>
            <person name="Vilgalys R."/>
            <person name="Dunand C."/>
            <person name="Henrissat B."/>
            <person name="Grigoriev I.V."/>
            <person name="Hibbett D."/>
            <person name="Nagy L.G."/>
            <person name="Martin F.M."/>
        </authorList>
    </citation>
    <scope>NUCLEOTIDE SEQUENCE</scope>
    <source>
        <strain evidence="13">Prilba</strain>
    </source>
</reference>
<gene>
    <name evidence="13" type="ORF">DFH94DRAFT_814806</name>
</gene>
<dbReference type="GO" id="GO:0005524">
    <property type="term" value="F:ATP binding"/>
    <property type="evidence" value="ECO:0007669"/>
    <property type="project" value="UniProtKB-KW"/>
</dbReference>
<evidence type="ECO:0000256" key="3">
    <source>
        <dbReference type="ARBA" id="ARBA00022741"/>
    </source>
</evidence>
<accession>A0A9P5N2Y6</accession>
<dbReference type="SUPFAM" id="SSF52540">
    <property type="entry name" value="P-loop containing nucleoside triphosphate hydrolases"/>
    <property type="match status" value="1"/>
</dbReference>
<dbReference type="Gene3D" id="3.30.160.380">
    <property type="entry name" value="Dicer dimerisation domain"/>
    <property type="match status" value="1"/>
</dbReference>
<organism evidence="13 14">
    <name type="scientific">Russula ochroleuca</name>
    <dbReference type="NCBI Taxonomy" id="152965"/>
    <lineage>
        <taxon>Eukaryota</taxon>
        <taxon>Fungi</taxon>
        <taxon>Dikarya</taxon>
        <taxon>Basidiomycota</taxon>
        <taxon>Agaricomycotina</taxon>
        <taxon>Agaricomycetes</taxon>
        <taxon>Russulales</taxon>
        <taxon>Russulaceae</taxon>
        <taxon>Russula</taxon>
    </lineage>
</organism>
<feature type="coiled-coil region" evidence="8">
    <location>
        <begin position="1282"/>
        <end position="1309"/>
    </location>
</feature>